<dbReference type="Pfam" id="PF21036">
    <property type="entry name" value="EryCIII-like_N"/>
    <property type="match status" value="1"/>
</dbReference>
<feature type="region of interest" description="Disordered" evidence="4">
    <location>
        <begin position="170"/>
        <end position="216"/>
    </location>
</feature>
<dbReference type="InterPro" id="IPR048284">
    <property type="entry name" value="EryCIII-like_N"/>
</dbReference>
<evidence type="ECO:0000259" key="6">
    <source>
        <dbReference type="Pfam" id="PF21036"/>
    </source>
</evidence>
<dbReference type="GO" id="GO:0017000">
    <property type="term" value="P:antibiotic biosynthetic process"/>
    <property type="evidence" value="ECO:0007669"/>
    <property type="project" value="UniProtKB-ARBA"/>
</dbReference>
<organism evidence="7 8">
    <name type="scientific">Streptomyces scopuliridis RB72</name>
    <dbReference type="NCBI Taxonomy" id="1440053"/>
    <lineage>
        <taxon>Bacteria</taxon>
        <taxon>Bacillati</taxon>
        <taxon>Actinomycetota</taxon>
        <taxon>Actinomycetes</taxon>
        <taxon>Kitasatosporales</taxon>
        <taxon>Streptomycetaceae</taxon>
        <taxon>Streptomyces</taxon>
    </lineage>
</organism>
<gene>
    <name evidence="7" type="ORF">Y717_33375</name>
</gene>
<name>A0A2T7T413_9ACTN</name>
<comment type="similarity">
    <text evidence="1">Belongs to the glycosyltransferase 28 family.</text>
</comment>
<keyword evidence="2" id="KW-0328">Glycosyltransferase</keyword>
<reference evidence="7 8" key="1">
    <citation type="submission" date="2013-12" db="EMBL/GenBank/DDBJ databases">
        <title>Annotated genome of Streptomyces scopuliridis.</title>
        <authorList>
            <person name="Olson J.B."/>
        </authorList>
    </citation>
    <scope>NUCLEOTIDE SEQUENCE [LARGE SCALE GENOMIC DNA]</scope>
    <source>
        <strain evidence="7 8">RB72</strain>
    </source>
</reference>
<dbReference type="SUPFAM" id="SSF53756">
    <property type="entry name" value="UDP-Glycosyltransferase/glycogen phosphorylase"/>
    <property type="match status" value="1"/>
</dbReference>
<dbReference type="EMBL" id="AZSP01000241">
    <property type="protein sequence ID" value="PVE09821.1"/>
    <property type="molecule type" value="Genomic_DNA"/>
</dbReference>
<evidence type="ECO:0000256" key="1">
    <source>
        <dbReference type="ARBA" id="ARBA00006962"/>
    </source>
</evidence>
<dbReference type="InterPro" id="IPR010610">
    <property type="entry name" value="EryCIII-like_C"/>
</dbReference>
<evidence type="ECO:0008006" key="9">
    <source>
        <dbReference type="Google" id="ProtNLM"/>
    </source>
</evidence>
<dbReference type="RefSeq" id="WP_030351897.1">
    <property type="nucleotide sequence ID" value="NZ_AZSP01000241.1"/>
</dbReference>
<evidence type="ECO:0000256" key="4">
    <source>
        <dbReference type="SAM" id="MobiDB-lite"/>
    </source>
</evidence>
<dbReference type="Gene3D" id="3.40.50.2000">
    <property type="entry name" value="Glycogen Phosphorylase B"/>
    <property type="match status" value="2"/>
</dbReference>
<comment type="caution">
    <text evidence="7">The sequence shown here is derived from an EMBL/GenBank/DDBJ whole genome shotgun (WGS) entry which is preliminary data.</text>
</comment>
<dbReference type="GO" id="GO:0008194">
    <property type="term" value="F:UDP-glycosyltransferase activity"/>
    <property type="evidence" value="ECO:0007669"/>
    <property type="project" value="InterPro"/>
</dbReference>
<dbReference type="CDD" id="cd03784">
    <property type="entry name" value="GT1_Gtf-like"/>
    <property type="match status" value="1"/>
</dbReference>
<protein>
    <recommendedName>
        <fullName evidence="9">Glycosyltransferase</fullName>
    </recommendedName>
</protein>
<proteinExistence type="inferred from homology"/>
<dbReference type="PROSITE" id="PS00375">
    <property type="entry name" value="UDPGT"/>
    <property type="match status" value="1"/>
</dbReference>
<evidence type="ECO:0000256" key="2">
    <source>
        <dbReference type="ARBA" id="ARBA00022676"/>
    </source>
</evidence>
<dbReference type="STRING" id="1440053.GCA_000718095_02808"/>
<keyword evidence="8" id="KW-1185">Reference proteome</keyword>
<accession>A0A2T7T413</accession>
<evidence type="ECO:0000313" key="8">
    <source>
        <dbReference type="Proteomes" id="UP000245992"/>
    </source>
</evidence>
<dbReference type="PANTHER" id="PTHR48050">
    <property type="entry name" value="STEROL 3-BETA-GLUCOSYLTRANSFERASE"/>
    <property type="match status" value="1"/>
</dbReference>
<evidence type="ECO:0000259" key="5">
    <source>
        <dbReference type="Pfam" id="PF06722"/>
    </source>
</evidence>
<dbReference type="InterPro" id="IPR002213">
    <property type="entry name" value="UDP_glucos_trans"/>
</dbReference>
<dbReference type="OrthoDB" id="5488434at2"/>
<dbReference type="InterPro" id="IPR035595">
    <property type="entry name" value="UDP_glycos_trans_CS"/>
</dbReference>
<dbReference type="InterPro" id="IPR050426">
    <property type="entry name" value="Glycosyltransferase_28"/>
</dbReference>
<dbReference type="GO" id="GO:0016758">
    <property type="term" value="F:hexosyltransferase activity"/>
    <property type="evidence" value="ECO:0007669"/>
    <property type="project" value="UniProtKB-ARBA"/>
</dbReference>
<evidence type="ECO:0000313" key="7">
    <source>
        <dbReference type="EMBL" id="PVE09821.1"/>
    </source>
</evidence>
<keyword evidence="3" id="KW-0808">Transferase</keyword>
<dbReference type="Proteomes" id="UP000245992">
    <property type="component" value="Unassembled WGS sequence"/>
</dbReference>
<feature type="compositionally biased region" description="Low complexity" evidence="4">
    <location>
        <begin position="200"/>
        <end position="210"/>
    </location>
</feature>
<evidence type="ECO:0000256" key="3">
    <source>
        <dbReference type="ARBA" id="ARBA00022679"/>
    </source>
</evidence>
<dbReference type="AlphaFoldDB" id="A0A2T7T413"/>
<sequence length="385" mass="39824">MRILFSSTPAHGHLLPQLPLARAFRERGDDVVFLTAGALAPVLAREGFDVLPAGPAIDVLVAEAARRTGKDPASEPTPEVAAELFAGARVDLTADEALPAARDWRPELIVTELCDFVGPLVAAALDVPVATLAYGPAMLPEFTAAMDAVVSSRYTDRGLTPRPAAHYLDTCPPAMQQDGWQPPTGRLPLRPEPHGQSGQRPSEPAAAKAPADPDQRRPRVLVTFGTVFSAPEVLSPILRELSAGDIELRVTLGLTASAGDFDVDHDRVTFVGFTPLSELLRDTDLVVTHGGAGTTLGTLAAGIPMVIAPQGADQFVQADRVAAAGAGLGLPRGTATPEGVAKAASAVLADQGFRAAARTVADQIAAMPTAAEVAATLAAEPVPAV</sequence>
<feature type="domain" description="Erythromycin biosynthesis protein CIII-like N-terminal" evidence="6">
    <location>
        <begin position="23"/>
        <end position="152"/>
    </location>
</feature>
<feature type="domain" description="Erythromycin biosynthesis protein CIII-like C-terminal" evidence="5">
    <location>
        <begin position="238"/>
        <end position="378"/>
    </location>
</feature>
<dbReference type="Pfam" id="PF06722">
    <property type="entry name" value="EryCIII-like_C"/>
    <property type="match status" value="1"/>
</dbReference>
<dbReference type="PANTHER" id="PTHR48050:SF13">
    <property type="entry name" value="STEROL 3-BETA-GLUCOSYLTRANSFERASE UGT80A2"/>
    <property type="match status" value="1"/>
</dbReference>